<evidence type="ECO:0000313" key="1">
    <source>
        <dbReference type="EMBL" id="SHF28350.1"/>
    </source>
</evidence>
<evidence type="ECO:0000313" key="2">
    <source>
        <dbReference type="Proteomes" id="UP000184287"/>
    </source>
</evidence>
<dbReference type="EMBL" id="FQUQ01000002">
    <property type="protein sequence ID" value="SHF28350.1"/>
    <property type="molecule type" value="Genomic_DNA"/>
</dbReference>
<dbReference type="Pfam" id="PF19781">
    <property type="entry name" value="DUF6266"/>
    <property type="match status" value="1"/>
</dbReference>
<dbReference type="Proteomes" id="UP000184287">
    <property type="component" value="Unassembled WGS sequence"/>
</dbReference>
<proteinExistence type="predicted"/>
<organism evidence="1 2">
    <name type="scientific">Pedobacter caeni</name>
    <dbReference type="NCBI Taxonomy" id="288992"/>
    <lineage>
        <taxon>Bacteria</taxon>
        <taxon>Pseudomonadati</taxon>
        <taxon>Bacteroidota</taxon>
        <taxon>Sphingobacteriia</taxon>
        <taxon>Sphingobacteriales</taxon>
        <taxon>Sphingobacteriaceae</taxon>
        <taxon>Pedobacter</taxon>
    </lineage>
</organism>
<accession>A0A1M5ADJ4</accession>
<protein>
    <submittedName>
        <fullName evidence="1">Uncharacterized protein</fullName>
    </submittedName>
</protein>
<reference evidence="2" key="1">
    <citation type="submission" date="2016-11" db="EMBL/GenBank/DDBJ databases">
        <authorList>
            <person name="Varghese N."/>
            <person name="Submissions S."/>
        </authorList>
    </citation>
    <scope>NUCLEOTIDE SEQUENCE [LARGE SCALE GENOMIC DNA]</scope>
    <source>
        <strain evidence="2">DSM 16990</strain>
    </source>
</reference>
<sequence length="279" mass="31470">MAILSKSAYGHPNGKIGNMVFYMLNGQAVCRLIGKQGKPSTKQLANYQAMKVTMDLVRPMKEFIANSFELEARGTVKNAHNLAVSYNKKQALTGEYPNLRVDYSKVVLSYGELPGAREFEISKIETGLTLSWNPESYTGGHDLDDILMIQLYYPLRRRGKSLLNASRRDSGKLFIPINEELIKEPIVAYACFKSADGKQISDSIYLGSLEGTVKNSREKDLQEKYIALKTRFDQLAGNYLEQKQQIQLGFKNPDKAFRHLETEYHALKNKLMHLPGGPV</sequence>
<dbReference type="InterPro" id="IPR046233">
    <property type="entry name" value="DUF6266"/>
</dbReference>
<gene>
    <name evidence="1" type="ORF">SAMN04488522_102698</name>
</gene>
<dbReference type="STRING" id="288992.SAMN04488522_102698"/>
<dbReference type="OrthoDB" id="821958at2"/>
<keyword evidence="2" id="KW-1185">Reference proteome</keyword>
<dbReference type="RefSeq" id="WP_073230761.1">
    <property type="nucleotide sequence ID" value="NZ_FQUQ01000002.1"/>
</dbReference>
<name>A0A1M5ADJ4_9SPHI</name>
<dbReference type="AlphaFoldDB" id="A0A1M5ADJ4"/>